<dbReference type="SMART" id="SM00046">
    <property type="entry name" value="DAGKc"/>
    <property type="match status" value="1"/>
</dbReference>
<dbReference type="EMBL" id="BAHD01000029">
    <property type="protein sequence ID" value="GAB95935.1"/>
    <property type="molecule type" value="Genomic_DNA"/>
</dbReference>
<dbReference type="InterPro" id="IPR050187">
    <property type="entry name" value="Lipid_Phosphate_FormReg"/>
</dbReference>
<dbReference type="Pfam" id="PF00781">
    <property type="entry name" value="DAGK_cat"/>
    <property type="match status" value="1"/>
</dbReference>
<comment type="caution">
    <text evidence="11">The sequence shown here is derived from an EMBL/GenBank/DDBJ whole genome shotgun (WGS) entry which is preliminary data.</text>
</comment>
<evidence type="ECO:0000259" key="10">
    <source>
        <dbReference type="PROSITE" id="PS50146"/>
    </source>
</evidence>
<dbReference type="Gene3D" id="1.20.144.10">
    <property type="entry name" value="Phosphatidic acid phosphatase type 2/haloperoxidase"/>
    <property type="match status" value="1"/>
</dbReference>
<dbReference type="InterPro" id="IPR045540">
    <property type="entry name" value="YegS/DAGK_C"/>
</dbReference>
<proteinExistence type="inferred from homology"/>
<dbReference type="eggNOG" id="COG1597">
    <property type="taxonomic scope" value="Bacteria"/>
</dbReference>
<dbReference type="Proteomes" id="UP000008366">
    <property type="component" value="Unassembled WGS sequence"/>
</dbReference>
<gene>
    <name evidence="11" type="ORF">KILIM_029_00450</name>
</gene>
<protein>
    <recommendedName>
        <fullName evidence="10">DAGKc domain-containing protein</fullName>
    </recommendedName>
</protein>
<dbReference type="PROSITE" id="PS50146">
    <property type="entry name" value="DAGK"/>
    <property type="match status" value="1"/>
</dbReference>
<evidence type="ECO:0000256" key="6">
    <source>
        <dbReference type="ARBA" id="ARBA00022840"/>
    </source>
</evidence>
<dbReference type="Gene3D" id="2.60.200.40">
    <property type="match status" value="1"/>
</dbReference>
<dbReference type="InterPro" id="IPR001206">
    <property type="entry name" value="Diacylglycerol_kinase_cat_dom"/>
</dbReference>
<dbReference type="eggNOG" id="COG0671">
    <property type="taxonomic scope" value="Bacteria"/>
</dbReference>
<evidence type="ECO:0000256" key="4">
    <source>
        <dbReference type="ARBA" id="ARBA00022741"/>
    </source>
</evidence>
<evidence type="ECO:0000313" key="12">
    <source>
        <dbReference type="Proteomes" id="UP000008366"/>
    </source>
</evidence>
<keyword evidence="12" id="KW-1185">Reference proteome</keyword>
<dbReference type="InterPro" id="IPR036938">
    <property type="entry name" value="PAP2/HPO_sf"/>
</dbReference>
<evidence type="ECO:0000256" key="5">
    <source>
        <dbReference type="ARBA" id="ARBA00022777"/>
    </source>
</evidence>
<keyword evidence="6" id="KW-0067">ATP-binding</keyword>
<dbReference type="AlphaFoldDB" id="K6W9R1"/>
<dbReference type="STRING" id="1184609.KILIM_029_00450"/>
<dbReference type="OrthoDB" id="3171056at2"/>
<feature type="transmembrane region" description="Helical" evidence="9">
    <location>
        <begin position="157"/>
        <end position="175"/>
    </location>
</feature>
<evidence type="ECO:0000256" key="2">
    <source>
        <dbReference type="ARBA" id="ARBA00005983"/>
    </source>
</evidence>
<feature type="transmembrane region" description="Helical" evidence="9">
    <location>
        <begin position="125"/>
        <end position="145"/>
    </location>
</feature>
<feature type="transmembrane region" description="Helical" evidence="9">
    <location>
        <begin position="53"/>
        <end position="78"/>
    </location>
</feature>
<dbReference type="InterPro" id="IPR000326">
    <property type="entry name" value="PAP2/HPO"/>
</dbReference>
<keyword evidence="4" id="KW-0547">Nucleotide-binding</keyword>
<dbReference type="GO" id="GO:0005524">
    <property type="term" value="F:ATP binding"/>
    <property type="evidence" value="ECO:0007669"/>
    <property type="project" value="UniProtKB-KW"/>
</dbReference>
<keyword evidence="3" id="KW-0808">Transferase</keyword>
<feature type="domain" description="DAGKc" evidence="10">
    <location>
        <begin position="220"/>
        <end position="350"/>
    </location>
</feature>
<dbReference type="InterPro" id="IPR016064">
    <property type="entry name" value="NAD/diacylglycerol_kinase_sf"/>
</dbReference>
<dbReference type="SUPFAM" id="SSF48317">
    <property type="entry name" value="Acid phosphatase/Vanadium-dependent haloperoxidase"/>
    <property type="match status" value="1"/>
</dbReference>
<dbReference type="RefSeq" id="WP_006592467.1">
    <property type="nucleotide sequence ID" value="NZ_BAHD01000029.1"/>
</dbReference>
<dbReference type="Gene3D" id="3.40.50.10330">
    <property type="entry name" value="Probable inorganic polyphosphate/atp-NAD kinase, domain 1"/>
    <property type="match status" value="1"/>
</dbReference>
<name>K6W9R1_9MICO</name>
<comment type="cofactor">
    <cofactor evidence="1">
        <name>Mg(2+)</name>
        <dbReference type="ChEBI" id="CHEBI:18420"/>
    </cofactor>
</comment>
<accession>K6W9R1</accession>
<keyword evidence="7" id="KW-0594">Phospholipid biosynthesis</keyword>
<keyword evidence="9" id="KW-1133">Transmembrane helix</keyword>
<feature type="transmembrane region" description="Helical" evidence="9">
    <location>
        <begin position="181"/>
        <end position="202"/>
    </location>
</feature>
<keyword evidence="9" id="KW-0812">Transmembrane</keyword>
<keyword evidence="8" id="KW-1208">Phospholipid metabolism</keyword>
<evidence type="ECO:0000256" key="1">
    <source>
        <dbReference type="ARBA" id="ARBA00001946"/>
    </source>
</evidence>
<comment type="similarity">
    <text evidence="2">Belongs to the diacylglycerol/lipid kinase family.</text>
</comment>
<organism evidence="11 12">
    <name type="scientific">Kineosphaera limosa NBRC 100340</name>
    <dbReference type="NCBI Taxonomy" id="1184609"/>
    <lineage>
        <taxon>Bacteria</taxon>
        <taxon>Bacillati</taxon>
        <taxon>Actinomycetota</taxon>
        <taxon>Actinomycetes</taxon>
        <taxon>Micrococcales</taxon>
        <taxon>Dermatophilaceae</taxon>
        <taxon>Kineosphaera</taxon>
    </lineage>
</organism>
<dbReference type="PANTHER" id="PTHR12358:SF54">
    <property type="entry name" value="SPHINGOSINE KINASE RELATED PROTEIN"/>
    <property type="match status" value="1"/>
</dbReference>
<evidence type="ECO:0000256" key="8">
    <source>
        <dbReference type="ARBA" id="ARBA00023264"/>
    </source>
</evidence>
<evidence type="ECO:0000256" key="7">
    <source>
        <dbReference type="ARBA" id="ARBA00023209"/>
    </source>
</evidence>
<evidence type="ECO:0000313" key="11">
    <source>
        <dbReference type="EMBL" id="GAB95935.1"/>
    </source>
</evidence>
<keyword evidence="7" id="KW-0443">Lipid metabolism</keyword>
<dbReference type="GO" id="GO:0016301">
    <property type="term" value="F:kinase activity"/>
    <property type="evidence" value="ECO:0007669"/>
    <property type="project" value="UniProtKB-KW"/>
</dbReference>
<keyword evidence="9" id="KW-0472">Membrane</keyword>
<feature type="transmembrane region" description="Helical" evidence="9">
    <location>
        <begin position="12"/>
        <end position="33"/>
    </location>
</feature>
<dbReference type="GO" id="GO:0008654">
    <property type="term" value="P:phospholipid biosynthetic process"/>
    <property type="evidence" value="ECO:0007669"/>
    <property type="project" value="UniProtKB-KW"/>
</dbReference>
<evidence type="ECO:0000256" key="3">
    <source>
        <dbReference type="ARBA" id="ARBA00022679"/>
    </source>
</evidence>
<keyword evidence="7" id="KW-0444">Lipid biosynthesis</keyword>
<feature type="transmembrane region" description="Helical" evidence="9">
    <location>
        <begin position="85"/>
        <end position="105"/>
    </location>
</feature>
<sequence>MNARLARLELRLFWPLIALFVVWTAFTVTGRFQGLDRATLAPWIDPRSPVGQFAEAIALVSNPITLYGAIALYGLWALQRRMRRLASALFLTCLGWPIEVLLAFWSDEPRPPTPFADSVSFVGASYPAGHLVAATALTWVSVTLAHARRRPNASITAVRVAGVVVVCVLFFDQWILRAHWLSDLVGGVLLGAALATGALWLCGADEILHAWATSDLPQESVDKRAAIIYNPIKVVDFDLFRRRVEYALLHAGWKPPLWLETARDDPGQQMARDAVAAEVDLVMVAGGDGTVRVVCSQLAHTGIPVGLLPAGTGNLLARNLGVPLDEDSAIALALTGTPQAIDVVHARTDAGRETFAVMSGMGLDAAIMANTNADLKKVVKGGAYVVAALGQLGNEPFELTLSIDSGEPRRYRALMVLVGNVGQIQAGVQLLPGADPTDGKLDIMLAEPSRIVDWPRIARGFLAGQSVQGLTYLQAETVDIELDEPVPYQFDGDTAEDVTHRFRAAVDPGALLVVLPPKE</sequence>
<evidence type="ECO:0000256" key="9">
    <source>
        <dbReference type="SAM" id="Phobius"/>
    </source>
</evidence>
<dbReference type="InterPro" id="IPR017438">
    <property type="entry name" value="ATP-NAD_kinase_N"/>
</dbReference>
<dbReference type="PANTHER" id="PTHR12358">
    <property type="entry name" value="SPHINGOSINE KINASE"/>
    <property type="match status" value="1"/>
</dbReference>
<keyword evidence="5" id="KW-0418">Kinase</keyword>
<dbReference type="Pfam" id="PF01569">
    <property type="entry name" value="PAP2"/>
    <property type="match status" value="1"/>
</dbReference>
<dbReference type="SUPFAM" id="SSF111331">
    <property type="entry name" value="NAD kinase/diacylglycerol kinase-like"/>
    <property type="match status" value="1"/>
</dbReference>
<reference evidence="11 12" key="1">
    <citation type="submission" date="2012-08" db="EMBL/GenBank/DDBJ databases">
        <title>Whole genome shotgun sequence of Kineosphaera limosa NBRC 100340.</title>
        <authorList>
            <person name="Yoshida I."/>
            <person name="Isaki S."/>
            <person name="Hosoyama A."/>
            <person name="Tsuchikane K."/>
            <person name="Katsumata H."/>
            <person name="Ando Y."/>
            <person name="Ohji S."/>
            <person name="Hamada M."/>
            <person name="Tamura T."/>
            <person name="Yamazoe A."/>
            <person name="Yamazaki S."/>
            <person name="Fujita N."/>
        </authorList>
    </citation>
    <scope>NUCLEOTIDE SEQUENCE [LARGE SCALE GENOMIC DNA]</scope>
    <source>
        <strain evidence="11 12">NBRC 100340</strain>
    </source>
</reference>
<dbReference type="Pfam" id="PF19279">
    <property type="entry name" value="YegS_C"/>
    <property type="match status" value="1"/>
</dbReference>